<keyword evidence="4 7" id="KW-0812">Transmembrane</keyword>
<comment type="caution">
    <text evidence="9">The sequence shown here is derived from an EMBL/GenBank/DDBJ whole genome shotgun (WGS) entry which is preliminary data.</text>
</comment>
<evidence type="ECO:0000256" key="4">
    <source>
        <dbReference type="ARBA" id="ARBA00022692"/>
    </source>
</evidence>
<comment type="subcellular location">
    <subcellularLocation>
        <location evidence="1 7">Cell membrane</location>
        <topology evidence="1 7">Multi-pass membrane protein</topology>
    </subcellularLocation>
</comment>
<organism evidence="9 10">
    <name type="scientific">Neoroseomonas lacus</name>
    <dbReference type="NCBI Taxonomy" id="287609"/>
    <lineage>
        <taxon>Bacteria</taxon>
        <taxon>Pseudomonadati</taxon>
        <taxon>Pseudomonadota</taxon>
        <taxon>Alphaproteobacteria</taxon>
        <taxon>Acetobacterales</taxon>
        <taxon>Acetobacteraceae</taxon>
        <taxon>Neoroseomonas</taxon>
    </lineage>
</organism>
<feature type="transmembrane region" description="Helical" evidence="7">
    <location>
        <begin position="96"/>
        <end position="116"/>
    </location>
</feature>
<evidence type="ECO:0000256" key="2">
    <source>
        <dbReference type="ARBA" id="ARBA00022448"/>
    </source>
</evidence>
<feature type="transmembrane region" description="Helical" evidence="7">
    <location>
        <begin position="219"/>
        <end position="239"/>
    </location>
</feature>
<evidence type="ECO:0000259" key="8">
    <source>
        <dbReference type="PROSITE" id="PS50928"/>
    </source>
</evidence>
<evidence type="ECO:0000256" key="6">
    <source>
        <dbReference type="ARBA" id="ARBA00023136"/>
    </source>
</evidence>
<keyword evidence="10" id="KW-1185">Reference proteome</keyword>
<evidence type="ECO:0000256" key="1">
    <source>
        <dbReference type="ARBA" id="ARBA00004651"/>
    </source>
</evidence>
<dbReference type="InterPro" id="IPR035906">
    <property type="entry name" value="MetI-like_sf"/>
</dbReference>
<dbReference type="PANTHER" id="PTHR30151:SF20">
    <property type="entry name" value="ABC TRANSPORTER PERMEASE PROTEIN HI_0355-RELATED"/>
    <property type="match status" value="1"/>
</dbReference>
<reference evidence="9" key="1">
    <citation type="journal article" date="2014" name="Int. J. Syst. Evol. Microbiol.">
        <title>Complete genome sequence of Corynebacterium casei LMG S-19264T (=DSM 44701T), isolated from a smear-ripened cheese.</title>
        <authorList>
            <consortium name="US DOE Joint Genome Institute (JGI-PGF)"/>
            <person name="Walter F."/>
            <person name="Albersmeier A."/>
            <person name="Kalinowski J."/>
            <person name="Ruckert C."/>
        </authorList>
    </citation>
    <scope>NUCLEOTIDE SEQUENCE</scope>
    <source>
        <strain evidence="9">CGMCC 1.3617</strain>
    </source>
</reference>
<dbReference type="AlphaFoldDB" id="A0A917KG72"/>
<protein>
    <submittedName>
        <fullName evidence="9">ABC transporter permease</fullName>
    </submittedName>
</protein>
<feature type="transmembrane region" description="Helical" evidence="7">
    <location>
        <begin position="64"/>
        <end position="84"/>
    </location>
</feature>
<accession>A0A917KG72</accession>
<dbReference type="Gene3D" id="1.10.3720.10">
    <property type="entry name" value="MetI-like"/>
    <property type="match status" value="1"/>
</dbReference>
<dbReference type="RefSeq" id="WP_229681234.1">
    <property type="nucleotide sequence ID" value="NZ_BMKW01000004.1"/>
</dbReference>
<keyword evidence="3" id="KW-1003">Cell membrane</keyword>
<dbReference type="Pfam" id="PF00528">
    <property type="entry name" value="BPD_transp_1"/>
    <property type="match status" value="1"/>
</dbReference>
<dbReference type="GO" id="GO:0005886">
    <property type="term" value="C:plasma membrane"/>
    <property type="evidence" value="ECO:0007669"/>
    <property type="project" value="UniProtKB-SubCell"/>
</dbReference>
<keyword evidence="6 7" id="KW-0472">Membrane</keyword>
<keyword evidence="5 7" id="KW-1133">Transmembrane helix</keyword>
<keyword evidence="2 7" id="KW-0813">Transport</keyword>
<reference evidence="9" key="2">
    <citation type="submission" date="2020-09" db="EMBL/GenBank/DDBJ databases">
        <authorList>
            <person name="Sun Q."/>
            <person name="Zhou Y."/>
        </authorList>
    </citation>
    <scope>NUCLEOTIDE SEQUENCE</scope>
    <source>
        <strain evidence="9">CGMCC 1.3617</strain>
    </source>
</reference>
<dbReference type="EMBL" id="BMKW01000004">
    <property type="protein sequence ID" value="GGJ13018.1"/>
    <property type="molecule type" value="Genomic_DNA"/>
</dbReference>
<dbReference type="CDD" id="cd06261">
    <property type="entry name" value="TM_PBP2"/>
    <property type="match status" value="1"/>
</dbReference>
<proteinExistence type="inferred from homology"/>
<dbReference type="PANTHER" id="PTHR30151">
    <property type="entry name" value="ALKANE SULFONATE ABC TRANSPORTER-RELATED, MEMBRANE SUBUNIT"/>
    <property type="match status" value="1"/>
</dbReference>
<evidence type="ECO:0000313" key="10">
    <source>
        <dbReference type="Proteomes" id="UP000661507"/>
    </source>
</evidence>
<dbReference type="GO" id="GO:0055085">
    <property type="term" value="P:transmembrane transport"/>
    <property type="evidence" value="ECO:0007669"/>
    <property type="project" value="InterPro"/>
</dbReference>
<feature type="domain" description="ABC transmembrane type-1" evidence="8">
    <location>
        <begin position="56"/>
        <end position="234"/>
    </location>
</feature>
<evidence type="ECO:0000256" key="5">
    <source>
        <dbReference type="ARBA" id="ARBA00022989"/>
    </source>
</evidence>
<feature type="transmembrane region" description="Helical" evidence="7">
    <location>
        <begin position="187"/>
        <end position="207"/>
    </location>
</feature>
<comment type="similarity">
    <text evidence="7">Belongs to the binding-protein-dependent transport system permease family.</text>
</comment>
<name>A0A917KG72_9PROT</name>
<dbReference type="Proteomes" id="UP000661507">
    <property type="component" value="Unassembled WGS sequence"/>
</dbReference>
<feature type="transmembrane region" description="Helical" evidence="7">
    <location>
        <begin position="122"/>
        <end position="141"/>
    </location>
</feature>
<dbReference type="InterPro" id="IPR000515">
    <property type="entry name" value="MetI-like"/>
</dbReference>
<gene>
    <name evidence="9" type="ORF">GCM10011320_20280</name>
</gene>
<evidence type="ECO:0000313" key="9">
    <source>
        <dbReference type="EMBL" id="GGJ13018.1"/>
    </source>
</evidence>
<dbReference type="SUPFAM" id="SSF161098">
    <property type="entry name" value="MetI-like"/>
    <property type="match status" value="1"/>
</dbReference>
<dbReference type="PROSITE" id="PS50928">
    <property type="entry name" value="ABC_TM1"/>
    <property type="match status" value="1"/>
</dbReference>
<evidence type="ECO:0000256" key="7">
    <source>
        <dbReference type="RuleBase" id="RU363032"/>
    </source>
</evidence>
<evidence type="ECO:0000256" key="3">
    <source>
        <dbReference type="ARBA" id="ARBA00022475"/>
    </source>
</evidence>
<sequence length="247" mass="25998">MTRHRGTLRGILGGVLLLTVWEAVARGFSLPAYTLPAVSDILAAAWQHRAVLAAAGWITAQEALAGYAIGTIVGIGLAGLLVVAPLLRGPVLPTAMAINSVPVVAWSPLVLLWLGVGMGSKIAMVALAVGFTVFLSALAGFDRVDRRSVDLMRSFGAGPAGVFWRLRLPAALPLIAAGMRVATVRSLIVAIVTEMLGAYGGLGWVIYQSVTLIDFVQVWSAILVASAISLAFFGLVGAIERRVIFWR</sequence>